<proteinExistence type="predicted"/>
<gene>
    <name evidence="2" type="ORF">G8W61_005361</name>
</gene>
<accession>A0A760BDV5</accession>
<name>A0A760BDV5_SALER</name>
<protein>
    <recommendedName>
        <fullName evidence="3">Fimbrial protein</fullName>
    </recommendedName>
</protein>
<sequence length="179" mass="18660">MSKKLLSLIIACGIAGACHVAHATPFGTIDRGDISLEVEKAPTETTFTAVTNKVTVTGGRIASGLTVGTLSPRTTGASSIVDRFQTCFTALVPRGKNLQLNRVGGDASTDDADWLTVGLYDKGRQLDLSTAVPAKVAAPDLGENCTPISTDSLEIKLGDTGRVNPGMFTGTLQYVTIAY</sequence>
<dbReference type="EMBL" id="DAAXRP010000038">
    <property type="protein sequence ID" value="HAG2284951.1"/>
    <property type="molecule type" value="Genomic_DNA"/>
</dbReference>
<feature type="signal peptide" evidence="1">
    <location>
        <begin position="1"/>
        <end position="23"/>
    </location>
</feature>
<dbReference type="AlphaFoldDB" id="A0A760BDV5"/>
<keyword evidence="1" id="KW-0732">Signal</keyword>
<feature type="chain" id="PRO_5027668902" description="Fimbrial protein" evidence="1">
    <location>
        <begin position="24"/>
        <end position="179"/>
    </location>
</feature>
<reference evidence="2" key="2">
    <citation type="submission" date="2020-02" db="EMBL/GenBank/DDBJ databases">
        <authorList>
            <consortium name="NCBI Pathogen Detection Project"/>
        </authorList>
    </citation>
    <scope>NUCLEOTIDE SEQUENCE</scope>
    <source>
        <strain evidence="2">MA.CK_94/00001630</strain>
    </source>
</reference>
<dbReference type="PROSITE" id="PS51257">
    <property type="entry name" value="PROKAR_LIPOPROTEIN"/>
    <property type="match status" value="1"/>
</dbReference>
<comment type="caution">
    <text evidence="2">The sequence shown here is derived from an EMBL/GenBank/DDBJ whole genome shotgun (WGS) entry which is preliminary data.</text>
</comment>
<reference evidence="2" key="1">
    <citation type="journal article" date="2018" name="Genome Biol.">
        <title>SKESA: strategic k-mer extension for scrupulous assemblies.</title>
        <authorList>
            <person name="Souvorov A."/>
            <person name="Agarwala R."/>
            <person name="Lipman D.J."/>
        </authorList>
    </citation>
    <scope>NUCLEOTIDE SEQUENCE</scope>
    <source>
        <strain evidence="2">MA.CK_94/00001630</strain>
    </source>
</reference>
<organism evidence="2">
    <name type="scientific">Salmonella enterica</name>
    <name type="common">Salmonella choleraesuis</name>
    <dbReference type="NCBI Taxonomy" id="28901"/>
    <lineage>
        <taxon>Bacteria</taxon>
        <taxon>Pseudomonadati</taxon>
        <taxon>Pseudomonadota</taxon>
        <taxon>Gammaproteobacteria</taxon>
        <taxon>Enterobacterales</taxon>
        <taxon>Enterobacteriaceae</taxon>
        <taxon>Salmonella</taxon>
    </lineage>
</organism>
<evidence type="ECO:0000313" key="2">
    <source>
        <dbReference type="EMBL" id="HAG2284951.1"/>
    </source>
</evidence>
<evidence type="ECO:0008006" key="3">
    <source>
        <dbReference type="Google" id="ProtNLM"/>
    </source>
</evidence>
<evidence type="ECO:0000256" key="1">
    <source>
        <dbReference type="SAM" id="SignalP"/>
    </source>
</evidence>